<evidence type="ECO:0000313" key="16">
    <source>
        <dbReference type="Proteomes" id="UP000095300"/>
    </source>
</evidence>
<dbReference type="AlphaFoldDB" id="A0A1I8PLF2"/>
<sequence>MLVLITLLLASLVSLWLWLKFHFSYWQRRDVPHNEPQIPAGNMHEWMRTKHFAQIFRETYEKFKGTGPYAGFYFHMQKAVLVMDPELAKNILIKDFSTFDRRGLFHNAKDDPLTANLFSLDGPKWKMLRAKLSPTFTSGKMRFMYPTVVKVGEQLEKLFEELLRQPPHSQVMEITDVLGRFTADVIGECAFGLDCNSLKDPSAEFCVMGRKFFTQRRHGNIVDGLIHAFPEIAQKLGMRVIHQEVHDFYMGIVQQTIAYRESHNVKRSDFMDMLIELKNQVDADGRENFTMEELTAQAFVFFVAGFDTSSTTMSYALYELAQQPEVQEKLRQEIEKVLEKHQQQFTYECMKDMKYLEQVISETLRKYPVAPALFRKSTAHYQTSDPKYSIEKGTMIITPSECFHHDSEYFPQPEKFDPERFSTDHVASIKPCTYLPFGEGPRNCIGMRFGRMQASIGLVQLLRKFRFSVCKETKIPVDFVIPSFNLNPLGGITLNVSRV</sequence>
<dbReference type="InterPro" id="IPR001128">
    <property type="entry name" value="Cyt_P450"/>
</dbReference>
<keyword evidence="8" id="KW-0492">Microsome</keyword>
<dbReference type="FunFam" id="1.10.630.10:FF:000042">
    <property type="entry name" value="Cytochrome P450"/>
    <property type="match status" value="1"/>
</dbReference>
<dbReference type="PANTHER" id="PTHR24292">
    <property type="entry name" value="CYTOCHROME P450"/>
    <property type="match status" value="1"/>
</dbReference>
<keyword evidence="12" id="KW-0472">Membrane</keyword>
<evidence type="ECO:0000256" key="14">
    <source>
        <dbReference type="RuleBase" id="RU000461"/>
    </source>
</evidence>
<dbReference type="GO" id="GO:0020037">
    <property type="term" value="F:heme binding"/>
    <property type="evidence" value="ECO:0007669"/>
    <property type="project" value="InterPro"/>
</dbReference>
<evidence type="ECO:0000256" key="10">
    <source>
        <dbReference type="ARBA" id="ARBA00023004"/>
    </source>
</evidence>
<evidence type="ECO:0000256" key="4">
    <source>
        <dbReference type="ARBA" id="ARBA00010617"/>
    </source>
</evidence>
<dbReference type="GO" id="GO:0005506">
    <property type="term" value="F:iron ion binding"/>
    <property type="evidence" value="ECO:0007669"/>
    <property type="project" value="InterPro"/>
</dbReference>
<dbReference type="GO" id="GO:0004497">
    <property type="term" value="F:monooxygenase activity"/>
    <property type="evidence" value="ECO:0007669"/>
    <property type="project" value="UniProtKB-KW"/>
</dbReference>
<dbReference type="GO" id="GO:0005789">
    <property type="term" value="C:endoplasmic reticulum membrane"/>
    <property type="evidence" value="ECO:0007669"/>
    <property type="project" value="UniProtKB-SubCell"/>
</dbReference>
<feature type="binding site" description="axial binding residue" evidence="13">
    <location>
        <position position="444"/>
    </location>
    <ligand>
        <name>heme</name>
        <dbReference type="ChEBI" id="CHEBI:30413"/>
    </ligand>
    <ligandPart>
        <name>Fe</name>
        <dbReference type="ChEBI" id="CHEBI:18248"/>
    </ligandPart>
</feature>
<dbReference type="PANTHER" id="PTHR24292:SF100">
    <property type="entry name" value="CYTOCHROME P450 6A16, ISOFORM B-RELATED"/>
    <property type="match status" value="1"/>
</dbReference>
<evidence type="ECO:0000256" key="1">
    <source>
        <dbReference type="ARBA" id="ARBA00001971"/>
    </source>
</evidence>
<accession>A0A1I8PLF2</accession>
<evidence type="ECO:0000256" key="2">
    <source>
        <dbReference type="ARBA" id="ARBA00004174"/>
    </source>
</evidence>
<comment type="cofactor">
    <cofactor evidence="1 13">
        <name>heme</name>
        <dbReference type="ChEBI" id="CHEBI:30413"/>
    </cofactor>
</comment>
<keyword evidence="7" id="KW-0256">Endoplasmic reticulum</keyword>
<dbReference type="EnsemblMetazoa" id="SCAU009128-RA">
    <property type="protein sequence ID" value="SCAU009128-PA"/>
    <property type="gene ID" value="SCAU009128"/>
</dbReference>
<reference evidence="15" key="1">
    <citation type="submission" date="2020-05" db="UniProtKB">
        <authorList>
            <consortium name="EnsemblMetazoa"/>
        </authorList>
    </citation>
    <scope>IDENTIFICATION</scope>
    <source>
        <strain evidence="15">USDA</strain>
    </source>
</reference>
<dbReference type="CDD" id="cd11056">
    <property type="entry name" value="CYP6-like"/>
    <property type="match status" value="1"/>
</dbReference>
<comment type="subcellular location">
    <subcellularLocation>
        <location evidence="3">Endoplasmic reticulum membrane</location>
        <topology evidence="3">Peripheral membrane protein</topology>
    </subcellularLocation>
    <subcellularLocation>
        <location evidence="2">Microsome membrane</location>
        <topology evidence="2">Peripheral membrane protein</topology>
    </subcellularLocation>
</comment>
<dbReference type="PROSITE" id="PS00086">
    <property type="entry name" value="CYTOCHROME_P450"/>
    <property type="match status" value="1"/>
</dbReference>
<gene>
    <name evidence="15" type="primary">106094960</name>
</gene>
<dbReference type="KEGG" id="scac:106094960"/>
<evidence type="ECO:0000256" key="3">
    <source>
        <dbReference type="ARBA" id="ARBA00004406"/>
    </source>
</evidence>
<dbReference type="VEuPathDB" id="VectorBase:SCAU009128"/>
<keyword evidence="11 14" id="KW-0503">Monooxygenase</keyword>
<name>A0A1I8PLF2_STOCA</name>
<dbReference type="Pfam" id="PF00067">
    <property type="entry name" value="p450"/>
    <property type="match status" value="1"/>
</dbReference>
<protein>
    <recommendedName>
        <fullName evidence="17">Cytochrome P450</fullName>
    </recommendedName>
</protein>
<dbReference type="OrthoDB" id="2789670at2759"/>
<evidence type="ECO:0000256" key="7">
    <source>
        <dbReference type="ARBA" id="ARBA00022824"/>
    </source>
</evidence>
<evidence type="ECO:0008006" key="17">
    <source>
        <dbReference type="Google" id="ProtNLM"/>
    </source>
</evidence>
<keyword evidence="5 13" id="KW-0349">Heme</keyword>
<dbReference type="InterPro" id="IPR017972">
    <property type="entry name" value="Cyt_P450_CS"/>
</dbReference>
<dbReference type="PRINTS" id="PR00463">
    <property type="entry name" value="EP450I"/>
</dbReference>
<proteinExistence type="inferred from homology"/>
<dbReference type="InterPro" id="IPR036396">
    <property type="entry name" value="Cyt_P450_sf"/>
</dbReference>
<comment type="similarity">
    <text evidence="4 14">Belongs to the cytochrome P450 family.</text>
</comment>
<keyword evidence="9 14" id="KW-0560">Oxidoreductase</keyword>
<evidence type="ECO:0000256" key="5">
    <source>
        <dbReference type="ARBA" id="ARBA00022617"/>
    </source>
</evidence>
<keyword evidence="6 13" id="KW-0479">Metal-binding</keyword>
<dbReference type="STRING" id="35570.A0A1I8PLF2"/>
<keyword evidence="10 13" id="KW-0408">Iron</keyword>
<dbReference type="PRINTS" id="PR00385">
    <property type="entry name" value="P450"/>
</dbReference>
<dbReference type="Proteomes" id="UP000095300">
    <property type="component" value="Unassembled WGS sequence"/>
</dbReference>
<dbReference type="Gene3D" id="1.10.630.10">
    <property type="entry name" value="Cytochrome P450"/>
    <property type="match status" value="1"/>
</dbReference>
<evidence type="ECO:0000256" key="12">
    <source>
        <dbReference type="ARBA" id="ARBA00023136"/>
    </source>
</evidence>
<evidence type="ECO:0000256" key="13">
    <source>
        <dbReference type="PIRSR" id="PIRSR602401-1"/>
    </source>
</evidence>
<evidence type="ECO:0000256" key="9">
    <source>
        <dbReference type="ARBA" id="ARBA00023002"/>
    </source>
</evidence>
<evidence type="ECO:0000256" key="8">
    <source>
        <dbReference type="ARBA" id="ARBA00022848"/>
    </source>
</evidence>
<keyword evidence="16" id="KW-1185">Reference proteome</keyword>
<organism evidence="15 16">
    <name type="scientific">Stomoxys calcitrans</name>
    <name type="common">Stable fly</name>
    <name type="synonym">Conops calcitrans</name>
    <dbReference type="NCBI Taxonomy" id="35570"/>
    <lineage>
        <taxon>Eukaryota</taxon>
        <taxon>Metazoa</taxon>
        <taxon>Ecdysozoa</taxon>
        <taxon>Arthropoda</taxon>
        <taxon>Hexapoda</taxon>
        <taxon>Insecta</taxon>
        <taxon>Pterygota</taxon>
        <taxon>Neoptera</taxon>
        <taxon>Endopterygota</taxon>
        <taxon>Diptera</taxon>
        <taxon>Brachycera</taxon>
        <taxon>Muscomorpha</taxon>
        <taxon>Muscoidea</taxon>
        <taxon>Muscidae</taxon>
        <taxon>Stomoxys</taxon>
    </lineage>
</organism>
<evidence type="ECO:0000313" key="15">
    <source>
        <dbReference type="EnsemblMetazoa" id="SCAU009128-PA"/>
    </source>
</evidence>
<dbReference type="InterPro" id="IPR050476">
    <property type="entry name" value="Insect_CytP450_Detox"/>
</dbReference>
<evidence type="ECO:0000256" key="6">
    <source>
        <dbReference type="ARBA" id="ARBA00022723"/>
    </source>
</evidence>
<evidence type="ECO:0000256" key="11">
    <source>
        <dbReference type="ARBA" id="ARBA00023033"/>
    </source>
</evidence>
<dbReference type="SUPFAM" id="SSF48264">
    <property type="entry name" value="Cytochrome P450"/>
    <property type="match status" value="1"/>
</dbReference>
<dbReference type="InterPro" id="IPR002401">
    <property type="entry name" value="Cyt_P450_E_grp-I"/>
</dbReference>
<dbReference type="GO" id="GO:0016705">
    <property type="term" value="F:oxidoreductase activity, acting on paired donors, with incorporation or reduction of molecular oxygen"/>
    <property type="evidence" value="ECO:0007669"/>
    <property type="project" value="InterPro"/>
</dbReference>